<feature type="compositionally biased region" description="Polar residues" evidence="1">
    <location>
        <begin position="839"/>
        <end position="849"/>
    </location>
</feature>
<organism evidence="2 3">
    <name type="scientific">Orchesella dallaii</name>
    <dbReference type="NCBI Taxonomy" id="48710"/>
    <lineage>
        <taxon>Eukaryota</taxon>
        <taxon>Metazoa</taxon>
        <taxon>Ecdysozoa</taxon>
        <taxon>Arthropoda</taxon>
        <taxon>Hexapoda</taxon>
        <taxon>Collembola</taxon>
        <taxon>Entomobryomorpha</taxon>
        <taxon>Entomobryoidea</taxon>
        <taxon>Orchesellidae</taxon>
        <taxon>Orchesellinae</taxon>
        <taxon>Orchesella</taxon>
    </lineage>
</organism>
<feature type="compositionally biased region" description="Polar residues" evidence="1">
    <location>
        <begin position="189"/>
        <end position="203"/>
    </location>
</feature>
<name>A0ABP1QS61_9HEXA</name>
<protein>
    <submittedName>
        <fullName evidence="2">Uncharacterized protein</fullName>
    </submittedName>
</protein>
<feature type="compositionally biased region" description="Polar residues" evidence="1">
    <location>
        <begin position="235"/>
        <end position="254"/>
    </location>
</feature>
<feature type="region of interest" description="Disordered" evidence="1">
    <location>
        <begin position="1"/>
        <end position="331"/>
    </location>
</feature>
<dbReference type="EMBL" id="CAXLJM020000046">
    <property type="protein sequence ID" value="CAL8111067.1"/>
    <property type="molecule type" value="Genomic_DNA"/>
</dbReference>
<feature type="compositionally biased region" description="Low complexity" evidence="1">
    <location>
        <begin position="290"/>
        <end position="301"/>
    </location>
</feature>
<feature type="compositionally biased region" description="Acidic residues" evidence="1">
    <location>
        <begin position="826"/>
        <end position="837"/>
    </location>
</feature>
<feature type="compositionally biased region" description="Low complexity" evidence="1">
    <location>
        <begin position="673"/>
        <end position="700"/>
    </location>
</feature>
<feature type="compositionally biased region" description="Low complexity" evidence="1">
    <location>
        <begin position="135"/>
        <end position="149"/>
    </location>
</feature>
<reference evidence="2 3" key="1">
    <citation type="submission" date="2024-08" db="EMBL/GenBank/DDBJ databases">
        <authorList>
            <person name="Cucini C."/>
            <person name="Frati F."/>
        </authorList>
    </citation>
    <scope>NUCLEOTIDE SEQUENCE [LARGE SCALE GENOMIC DNA]</scope>
</reference>
<feature type="compositionally biased region" description="Polar residues" evidence="1">
    <location>
        <begin position="755"/>
        <end position="769"/>
    </location>
</feature>
<gene>
    <name evidence="2" type="ORF">ODALV1_LOCUS14696</name>
</gene>
<feature type="compositionally biased region" description="Acidic residues" evidence="1">
    <location>
        <begin position="875"/>
        <end position="892"/>
    </location>
</feature>
<comment type="caution">
    <text evidence="2">The sequence shown here is derived from an EMBL/GenBank/DDBJ whole genome shotgun (WGS) entry which is preliminary data.</text>
</comment>
<evidence type="ECO:0000313" key="3">
    <source>
        <dbReference type="Proteomes" id="UP001642540"/>
    </source>
</evidence>
<accession>A0ABP1QS61</accession>
<feature type="compositionally biased region" description="Basic and acidic residues" evidence="1">
    <location>
        <begin position="153"/>
        <end position="163"/>
    </location>
</feature>
<feature type="compositionally biased region" description="Pro residues" evidence="1">
    <location>
        <begin position="810"/>
        <end position="825"/>
    </location>
</feature>
<feature type="compositionally biased region" description="Low complexity" evidence="1">
    <location>
        <begin position="724"/>
        <end position="741"/>
    </location>
</feature>
<feature type="compositionally biased region" description="Low complexity" evidence="1">
    <location>
        <begin position="415"/>
        <end position="433"/>
    </location>
</feature>
<feature type="compositionally biased region" description="Low complexity" evidence="1">
    <location>
        <begin position="708"/>
        <end position="717"/>
    </location>
</feature>
<feature type="compositionally biased region" description="Low complexity" evidence="1">
    <location>
        <begin position="63"/>
        <end position="77"/>
    </location>
</feature>
<proteinExistence type="predicted"/>
<feature type="compositionally biased region" description="Low complexity" evidence="1">
    <location>
        <begin position="259"/>
        <end position="282"/>
    </location>
</feature>
<dbReference type="Proteomes" id="UP001642540">
    <property type="component" value="Unassembled WGS sequence"/>
</dbReference>
<keyword evidence="3" id="KW-1185">Reference proteome</keyword>
<evidence type="ECO:0000256" key="1">
    <source>
        <dbReference type="SAM" id="MobiDB-lite"/>
    </source>
</evidence>
<feature type="region of interest" description="Disordered" evidence="1">
    <location>
        <begin position="415"/>
        <end position="452"/>
    </location>
</feature>
<feature type="compositionally biased region" description="Low complexity" evidence="1">
    <location>
        <begin position="206"/>
        <end position="227"/>
    </location>
</feature>
<feature type="region of interest" description="Disordered" evidence="1">
    <location>
        <begin position="673"/>
        <end position="900"/>
    </location>
</feature>
<sequence>MLFWPDETNEEQVTHVPNPEGKQDLSDSAGGIGGALAAPTHAVSTPASSNNNNNNNCDDDTDTATAAATSPPSSPAMGNGGGGSSSGGDAATDQPPQQTTPKWPVKPGVHLHVNGLHSLGKSVKPINGFSYGTKPSTSTLPLPSSNDPSPAHRKGDLNDDGKAFYENLPFHGLQSPQSKSVGDVRPPSELSQTGSSGYGSTRSQKNKGAAAAANAIAAAGTSTNTGAVVGMPLSSGATSLETQSGSNQITSTTPAPGDANQVTTAQAAQLQHQQQLTGNAQQEHQHQHQFHQQQQTKFFNKGGVGGTGVKSKAPPPPPLPPPNPHSPALKPVNIVKPTTEEQQQLPVGPKTSTPIKANQSIQSFSYISESTGYSPCGDEHAGNFNQHQQLNQLHASPISNTQMAPFEWTSTLLKNGRNNQMNDNHNRNNNNNRGKPLVDARAHSGNTNANSHPVKLATVRPQRIASVSGGSFRPFRMPEAPRILFRSVRGKSSSASNIHNNRHWAPGAMGTVAAGPMGFPDNPPYQVPVISRNLSKSCKEVYKPQRDLSIDTDFSGGGVSGGAPLFPTNIDNGGCNSAPAYSQGSGDSIVTVQPSLLPQNSDELEAITLANTIANKNANKISPISSGSSSNYSQNHAQHHLYATISPPSTPGGSVVMGTTALAKRAAAVAAAASSSKNNTANSVSTTAAAPSSSSSINRAKPPISTKPTSINSINVPIIPPPTSSSSGNKQQQKQQQGISSAAPASANGRKHSGGDSSTWKKSSLTNQQDKTKRNSGSGSKKSSKSGGDKKGKAKSGGKQQKGIEMSSIVPPPLIGNKHIPPPPMLDDDEDEEEETEALGSSSSINANNALHRKPATEGNENDSSNNDDNNNLTLDEDDEEEDELGNDDDETQWLTEKKPSFYGSVKSSFQQPLAAPRIQAKNSKHVYQNIPFTKKTPLHEV</sequence>
<feature type="compositionally biased region" description="Pro residues" evidence="1">
    <location>
        <begin position="313"/>
        <end position="325"/>
    </location>
</feature>
<evidence type="ECO:0000313" key="2">
    <source>
        <dbReference type="EMBL" id="CAL8111067.1"/>
    </source>
</evidence>
<feature type="compositionally biased region" description="Low complexity" evidence="1">
    <location>
        <begin position="44"/>
        <end position="56"/>
    </location>
</feature>
<feature type="compositionally biased region" description="Low complexity" evidence="1">
    <location>
        <begin position="857"/>
        <end position="874"/>
    </location>
</feature>